<evidence type="ECO:0000313" key="1">
    <source>
        <dbReference type="EMBL" id="CAG8686573.1"/>
    </source>
</evidence>
<dbReference type="Proteomes" id="UP000789702">
    <property type="component" value="Unassembled WGS sequence"/>
</dbReference>
<proteinExistence type="predicted"/>
<organism evidence="1 2">
    <name type="scientific">Dentiscutata heterogama</name>
    <dbReference type="NCBI Taxonomy" id="1316150"/>
    <lineage>
        <taxon>Eukaryota</taxon>
        <taxon>Fungi</taxon>
        <taxon>Fungi incertae sedis</taxon>
        <taxon>Mucoromycota</taxon>
        <taxon>Glomeromycotina</taxon>
        <taxon>Glomeromycetes</taxon>
        <taxon>Diversisporales</taxon>
        <taxon>Gigasporaceae</taxon>
        <taxon>Dentiscutata</taxon>
    </lineage>
</organism>
<gene>
    <name evidence="1" type="ORF">DHETER_LOCUS10972</name>
</gene>
<accession>A0ACA9P0F7</accession>
<name>A0ACA9P0F7_9GLOM</name>
<dbReference type="EMBL" id="CAJVPU010022762">
    <property type="protein sequence ID" value="CAG8686573.1"/>
    <property type="molecule type" value="Genomic_DNA"/>
</dbReference>
<feature type="non-terminal residue" evidence="1">
    <location>
        <position position="1"/>
    </location>
</feature>
<reference evidence="1" key="1">
    <citation type="submission" date="2021-06" db="EMBL/GenBank/DDBJ databases">
        <authorList>
            <person name="Kallberg Y."/>
            <person name="Tangrot J."/>
            <person name="Rosling A."/>
        </authorList>
    </citation>
    <scope>NUCLEOTIDE SEQUENCE</scope>
    <source>
        <strain evidence="1">IL203A</strain>
    </source>
</reference>
<protein>
    <submittedName>
        <fullName evidence="1">13545_t:CDS:1</fullName>
    </submittedName>
</protein>
<keyword evidence="2" id="KW-1185">Reference proteome</keyword>
<evidence type="ECO:0000313" key="2">
    <source>
        <dbReference type="Proteomes" id="UP000789702"/>
    </source>
</evidence>
<sequence>EIIVPMTWPLYLCPEIDILDEEDVDISQINRATRERTKSQYDYKVTFTQNPETLRVIHSFLKSFLFVEKRYC</sequence>
<comment type="caution">
    <text evidence="1">The sequence shown here is derived from an EMBL/GenBank/DDBJ whole genome shotgun (WGS) entry which is preliminary data.</text>
</comment>